<dbReference type="PROSITE" id="PS00018">
    <property type="entry name" value="EF_HAND_1"/>
    <property type="match status" value="1"/>
</dbReference>
<dbReference type="PANTHER" id="PTHR35812:SF1">
    <property type="entry name" value="LIPOPROTEIN"/>
    <property type="match status" value="1"/>
</dbReference>
<dbReference type="InterPro" id="IPR011460">
    <property type="entry name" value="Lcl_C"/>
</dbReference>
<dbReference type="Pfam" id="PF07603">
    <property type="entry name" value="Lcl_C"/>
    <property type="match status" value="2"/>
</dbReference>
<feature type="chain" id="PRO_5037698797" evidence="2">
    <location>
        <begin position="31"/>
        <end position="780"/>
    </location>
</feature>
<dbReference type="GO" id="GO:0008233">
    <property type="term" value="F:peptidase activity"/>
    <property type="evidence" value="ECO:0007669"/>
    <property type="project" value="InterPro"/>
</dbReference>
<feature type="region of interest" description="Disordered" evidence="1">
    <location>
        <begin position="111"/>
        <end position="148"/>
    </location>
</feature>
<feature type="domain" description="Lcl C-terminal" evidence="3">
    <location>
        <begin position="251"/>
        <end position="364"/>
    </location>
</feature>
<dbReference type="AlphaFoldDB" id="A0A975GMI4"/>
<feature type="domain" description="Lcl C-terminal" evidence="3">
    <location>
        <begin position="91"/>
        <end position="236"/>
    </location>
</feature>
<name>A0A975GMI4_9BACT</name>
<organism evidence="4 5">
    <name type="scientific">Desulfonema magnum</name>
    <dbReference type="NCBI Taxonomy" id="45655"/>
    <lineage>
        <taxon>Bacteria</taxon>
        <taxon>Pseudomonadati</taxon>
        <taxon>Thermodesulfobacteriota</taxon>
        <taxon>Desulfobacteria</taxon>
        <taxon>Desulfobacterales</taxon>
        <taxon>Desulfococcaceae</taxon>
        <taxon>Desulfonema</taxon>
    </lineage>
</organism>
<dbReference type="InterPro" id="IPR036439">
    <property type="entry name" value="Dockerin_dom_sf"/>
</dbReference>
<sequence length="780" mass="85841">MKQKGEKMKLTTKTLFFIILMLSLSMSAIAGVVPDTGQSEWYNDTQKMNSRPQSGKDFYGQDASYLINPPSYTKLDAQGKDLAPDTEEWSMVRDNVTGLIWEVKQAKDEKADYGNPHDADNEYTWYNSNSETNGGNSGDPGVTGNTENFINTLNSAKFGGYSDWRLPDREELRSIADYGKYMPATDTGYFPGTASSGYWSSVTLANDAAKSWCLHFEYGLESGRGKSSEYHVRAVRGGEGEDPNPLENNDETVKDNETKLIWQKQGPESPMTWKDALAYCENLSLGGSEEWRLPTIKELASLADLSKSDPAVNAEYFPDITKNAVYWSATTYLNKPDSAWGMACDLGNDNTYIKSDAFRVRAVRGGWVSETGNLILVAGGGKDTHDPMYDSAQYLSDMVYSEFLDREFRKEDIYYFNPEPFHDIDGDGTADLIVNDDTPTVNELIESIKTWAVNQGNPGPLYLVVISHGGINTLEVYPGEIINASDLNEALTAFQNATNRDVVVITEACKSGSLVDELTDGLPKSGPNRMVITCTDEKDAYQGHEGRIAFTHFLMNQLHGGKTFADSFHDAKENLTKNGPPYSRMNPVLAEESDYSLSEKRLGSFFVIAGPFPTISEQPENREINFNTSQEFSVTISGLSTEAEVWAVVRPPDYTPPAVVEDLKAPEITLPIFDLTDDDKDSVFTGVYNDFTCNGKYSIIFYAKNDDGLISLSSPTTVTVTPLVDYNGNGSTDIGDAILGLRVIAGMGAEDTTLCGGDINEDGKIGLEEIVYILRTSAGL</sequence>
<dbReference type="InterPro" id="IPR018247">
    <property type="entry name" value="EF_Hand_1_Ca_BS"/>
</dbReference>
<keyword evidence="5" id="KW-1185">Reference proteome</keyword>
<protein>
    <submittedName>
        <fullName evidence="4">DUF1566</fullName>
    </submittedName>
</protein>
<dbReference type="EMBL" id="CP061800">
    <property type="protein sequence ID" value="QTA86936.1"/>
    <property type="molecule type" value="Genomic_DNA"/>
</dbReference>
<feature type="signal peptide" evidence="2">
    <location>
        <begin position="1"/>
        <end position="30"/>
    </location>
</feature>
<dbReference type="Gene3D" id="3.40.50.1460">
    <property type="match status" value="1"/>
</dbReference>
<dbReference type="PANTHER" id="PTHR35812">
    <property type="entry name" value="LIPOPROTEIN"/>
    <property type="match status" value="1"/>
</dbReference>
<evidence type="ECO:0000256" key="2">
    <source>
        <dbReference type="SAM" id="SignalP"/>
    </source>
</evidence>
<accession>A0A975GMI4</accession>
<keyword evidence="2" id="KW-0732">Signal</keyword>
<proteinExistence type="predicted"/>
<dbReference type="GO" id="GO:0006508">
    <property type="term" value="P:proteolysis"/>
    <property type="evidence" value="ECO:0007669"/>
    <property type="project" value="InterPro"/>
</dbReference>
<dbReference type="GO" id="GO:0000272">
    <property type="term" value="P:polysaccharide catabolic process"/>
    <property type="evidence" value="ECO:0007669"/>
    <property type="project" value="InterPro"/>
</dbReference>
<reference evidence="4" key="1">
    <citation type="journal article" date="2021" name="Microb. Physiol.">
        <title>Proteogenomic Insights into the Physiology of Marine, Sulfate-Reducing, Filamentous Desulfonema limicola and Desulfonema magnum.</title>
        <authorList>
            <person name="Schnaars V."/>
            <person name="Wohlbrand L."/>
            <person name="Scheve S."/>
            <person name="Hinrichs C."/>
            <person name="Reinhardt R."/>
            <person name="Rabus R."/>
        </authorList>
    </citation>
    <scope>NUCLEOTIDE SEQUENCE</scope>
    <source>
        <strain evidence="4">4be13</strain>
    </source>
</reference>
<dbReference type="Pfam" id="PF01650">
    <property type="entry name" value="Peptidase_C13"/>
    <property type="match status" value="1"/>
</dbReference>
<dbReference type="InterPro" id="IPR001096">
    <property type="entry name" value="Peptidase_C13"/>
</dbReference>
<evidence type="ECO:0000313" key="4">
    <source>
        <dbReference type="EMBL" id="QTA86936.1"/>
    </source>
</evidence>
<evidence type="ECO:0000313" key="5">
    <source>
        <dbReference type="Proteomes" id="UP000663722"/>
    </source>
</evidence>
<evidence type="ECO:0000256" key="1">
    <source>
        <dbReference type="SAM" id="MobiDB-lite"/>
    </source>
</evidence>
<gene>
    <name evidence="4" type="ORF">dnm_029620</name>
</gene>
<evidence type="ECO:0000259" key="3">
    <source>
        <dbReference type="Pfam" id="PF07603"/>
    </source>
</evidence>
<dbReference type="Proteomes" id="UP000663722">
    <property type="component" value="Chromosome"/>
</dbReference>
<feature type="compositionally biased region" description="Basic and acidic residues" evidence="1">
    <location>
        <begin position="111"/>
        <end position="120"/>
    </location>
</feature>
<dbReference type="KEGG" id="dmm:dnm_029620"/>
<dbReference type="Gene3D" id="1.10.1330.10">
    <property type="entry name" value="Dockerin domain"/>
    <property type="match status" value="1"/>
</dbReference>